<gene>
    <name evidence="2" type="ORF">FYJ72_11545</name>
</gene>
<dbReference type="AlphaFoldDB" id="A0A6I2U414"/>
<accession>A0A6I2U414</accession>
<dbReference type="RefSeq" id="WP_154482133.1">
    <property type="nucleotide sequence ID" value="NZ_VUNF01000024.1"/>
</dbReference>
<proteinExistence type="predicted"/>
<sequence length="358" mass="40603">MIEKNMDFFKSSEVENKDTGSGKNVFSDAFVDKMSDDFKKAQEVCEASNEIVDSFHYLPEKELTDETVFVDKLPEVVSIDFILGLFSKEFLNSVHNNYGFNLSENEIAESVQKASEFFHLSSPKDIREDWTTGVILGMKQKGNDDVLCFNREQMKEMGITDREGFDLVMTHEGAHRALQFMEGRYNSHQEELCCDFMAGVRAGLNGMDEGKIIRSLEDTLESDTHPDGLLRAETISSGAQYAKEYMAINNEAPSFSECLERFDKKLDEMSGNLLDATQEINLKEEMSGNSELKAFVDDKAYHLKEAQTAKEWAEWHHKRANEAIAKGDLSSAKDHNSRAQSYERQAKEHLESASKCTK</sequence>
<comment type="caution">
    <text evidence="2">The sequence shown here is derived from an EMBL/GenBank/DDBJ whole genome shotgun (WGS) entry which is preliminary data.</text>
</comment>
<feature type="region of interest" description="Disordered" evidence="1">
    <location>
        <begin position="324"/>
        <end position="358"/>
    </location>
</feature>
<reference evidence="2 3" key="1">
    <citation type="submission" date="2019-08" db="EMBL/GenBank/DDBJ databases">
        <title>In-depth cultivation of the pig gut microbiome towards novel bacterial diversity and tailored functional studies.</title>
        <authorList>
            <person name="Wylensek D."/>
            <person name="Hitch T.C.A."/>
            <person name="Clavel T."/>
        </authorList>
    </citation>
    <scope>NUCLEOTIDE SEQUENCE [LARGE SCALE GENOMIC DNA]</scope>
    <source>
        <strain evidence="2 3">LKV-178-WT-2C</strain>
    </source>
</reference>
<dbReference type="EMBL" id="VUNF01000024">
    <property type="protein sequence ID" value="MST78284.1"/>
    <property type="molecule type" value="Genomic_DNA"/>
</dbReference>
<name>A0A6I2U414_9BACT</name>
<evidence type="ECO:0000313" key="2">
    <source>
        <dbReference type="EMBL" id="MST78284.1"/>
    </source>
</evidence>
<evidence type="ECO:0000256" key="1">
    <source>
        <dbReference type="SAM" id="MobiDB-lite"/>
    </source>
</evidence>
<organism evidence="2 3">
    <name type="scientific">Segatella copri</name>
    <dbReference type="NCBI Taxonomy" id="165179"/>
    <lineage>
        <taxon>Bacteria</taxon>
        <taxon>Pseudomonadati</taxon>
        <taxon>Bacteroidota</taxon>
        <taxon>Bacteroidia</taxon>
        <taxon>Bacteroidales</taxon>
        <taxon>Prevotellaceae</taxon>
        <taxon>Segatella</taxon>
    </lineage>
</organism>
<evidence type="ECO:0000313" key="3">
    <source>
        <dbReference type="Proteomes" id="UP000450161"/>
    </source>
</evidence>
<protein>
    <submittedName>
        <fullName evidence="2">Uncharacterized protein</fullName>
    </submittedName>
</protein>
<dbReference type="Proteomes" id="UP000450161">
    <property type="component" value="Unassembled WGS sequence"/>
</dbReference>